<organism evidence="1">
    <name type="scientific">African swine fever virus</name>
    <name type="common">ASFV</name>
    <dbReference type="NCBI Taxonomy" id="10497"/>
    <lineage>
        <taxon>Viruses</taxon>
        <taxon>Varidnaviria</taxon>
        <taxon>Bamfordvirae</taxon>
        <taxon>Nucleocytoviricota</taxon>
        <taxon>Pokkesviricetes</taxon>
        <taxon>Asfuvirales</taxon>
        <taxon>Asfarviridae</taxon>
        <taxon>Asfivirus</taxon>
        <taxon>Asfivirus haemorrhagiae</taxon>
    </lineage>
</organism>
<protein>
    <submittedName>
        <fullName evidence="1">PB602L</fullName>
    </submittedName>
</protein>
<organismHost>
    <name type="scientific">Phacochoerus aethiopicus</name>
    <name type="common">Warthog</name>
    <dbReference type="NCBI Taxonomy" id="85517"/>
</organismHost>
<organismHost>
    <name type="scientific">Ornithodoros moubata</name>
    <name type="common">Soft tick</name>
    <name type="synonym">Argasid tick</name>
    <dbReference type="NCBI Taxonomy" id="6938"/>
</organismHost>
<organismHost>
    <name type="scientific">Potamochoerus larvatus</name>
    <name type="common">Bushpig</name>
    <dbReference type="NCBI Taxonomy" id="273792"/>
</organismHost>
<reference evidence="1" key="1">
    <citation type="submission" date="2019-11" db="EMBL/GenBank/DDBJ databases">
        <authorList>
            <person name="Ndlovu S.S."/>
            <person name="Carulei O."/>
        </authorList>
    </citation>
    <scope>NUCLEOTIDE SEQUENCE [LARGE SCALE GENOMIC DNA]</scope>
    <source>
        <strain evidence="1">RSA_W1_1999</strain>
    </source>
</reference>
<name>A0A6G7KTS6_ASF</name>
<gene>
    <name evidence="1" type="primary">B602L</name>
</gene>
<proteinExistence type="predicted"/>
<evidence type="ECO:0000313" key="1">
    <source>
        <dbReference type="EMBL" id="QII88768.1"/>
    </source>
</evidence>
<organismHost>
    <name type="scientific">Ornithodoros</name>
    <name type="common">relapsing fever ticks</name>
    <dbReference type="NCBI Taxonomy" id="6937"/>
</organismHost>
<sequence>MAEFNIDELLKNVLENPSTEISEETLKQLYQRTNPYKQFKNDSRVAFCSFTNLREQYIRRLIMTSFIGYVFKALQEWMPSYSKPTHTTKTLLSELITLVDTLKQETNDVPSESVVNTILSIADSCKTQTQKSKEAKTTIDSFLREHFVFDPNLHAQSAYTCADTNVDTCADTNIDSCADTNVDTCASTCADTNIDSCTDSCTDTNEDTCASTCADTNIDSCTDTNEDTCASTCASTCTSTEYADLADPERIPLHIMQKTLNVPNELQADIDAITQTPQGYRAAAHILQNIELHQSIKHMLENPRAFKPILFNTKITRYLSQHIPPQDTFYKWNYYIEDNYEELRAATESIYPEKPDLEFAFIIYDVVDSSNQQKVDEFYYKYKDQIFSEVSSIQLGNWTLLGSFKANRERYNYFNQNNEIIKRILDRHEEDLKIGKEILRNTIYHKKAKNIQETGPDAPGLSIYNSTFHTDSGIKGLLSFKELKNLEKASGNIKKAREYDFIDDCEEKIKQLLSKENLTSDEERELIKTKKQLNNALEMLNVPDDTIRVDMWVNNNNKLEKEILYTKAEL</sequence>
<accession>A0A6G7KTS6</accession>
<organismHost>
    <name type="scientific">Phacochoerus africanus</name>
    <name type="common">Warthog</name>
    <dbReference type="NCBI Taxonomy" id="41426"/>
</organismHost>
<dbReference type="EMBL" id="MN641876">
    <property type="protein sequence ID" value="QII88768.1"/>
    <property type="molecule type" value="Genomic_DNA"/>
</dbReference>
<organismHost>
    <name type="scientific">Sus scrofa</name>
    <name type="common">Pig</name>
    <dbReference type="NCBI Taxonomy" id="9823"/>
</organismHost>